<gene>
    <name evidence="2" type="ORF">D8779_14855</name>
</gene>
<dbReference type="AlphaFoldDB" id="A0A4T1ZU06"/>
<feature type="transmembrane region" description="Helical" evidence="1">
    <location>
        <begin position="17"/>
        <end position="36"/>
    </location>
</feature>
<keyword evidence="1" id="KW-0812">Transmembrane</keyword>
<organism evidence="2 3">
    <name type="scientific">Pseudomonas leptonychotis</name>
    <dbReference type="NCBI Taxonomy" id="2448482"/>
    <lineage>
        <taxon>Bacteria</taxon>
        <taxon>Pseudomonadati</taxon>
        <taxon>Pseudomonadota</taxon>
        <taxon>Gammaproteobacteria</taxon>
        <taxon>Pseudomonadales</taxon>
        <taxon>Pseudomonadaceae</taxon>
        <taxon>Pseudomonas</taxon>
    </lineage>
</organism>
<keyword evidence="3" id="KW-1185">Reference proteome</keyword>
<dbReference type="EMBL" id="RFLV01000003">
    <property type="protein sequence ID" value="TIH07795.1"/>
    <property type="molecule type" value="Genomic_DNA"/>
</dbReference>
<name>A0A4T1ZU06_9PSED</name>
<keyword evidence="1" id="KW-1133">Transmembrane helix</keyword>
<protein>
    <submittedName>
        <fullName evidence="2">Uncharacterized protein</fullName>
    </submittedName>
</protein>
<comment type="caution">
    <text evidence="2">The sequence shown here is derived from an EMBL/GenBank/DDBJ whole genome shotgun (WGS) entry which is preliminary data.</text>
</comment>
<reference evidence="2 3" key="1">
    <citation type="submission" date="2018-10" db="EMBL/GenBank/DDBJ databases">
        <title>Pseudomonas leptonychotis sp. nov., isolated from Weddell seals in Antarctica.</title>
        <authorList>
            <person name="Novakova D."/>
            <person name="Svec P."/>
            <person name="Kralova S."/>
            <person name="Kristofova L."/>
            <person name="Zeman M."/>
            <person name="Pantucek R."/>
            <person name="Maslanova I."/>
            <person name="Sedlacek I."/>
        </authorList>
    </citation>
    <scope>NUCLEOTIDE SEQUENCE [LARGE SCALE GENOMIC DNA]</scope>
    <source>
        <strain evidence="2 3">CCM 8849</strain>
    </source>
</reference>
<proteinExistence type="predicted"/>
<dbReference type="OrthoDB" id="7030838at2"/>
<dbReference type="Proteomes" id="UP000307541">
    <property type="component" value="Unassembled WGS sequence"/>
</dbReference>
<feature type="transmembrane region" description="Helical" evidence="1">
    <location>
        <begin position="73"/>
        <end position="92"/>
    </location>
</feature>
<evidence type="ECO:0000313" key="2">
    <source>
        <dbReference type="EMBL" id="TIH07795.1"/>
    </source>
</evidence>
<keyword evidence="1" id="KW-0472">Membrane</keyword>
<accession>A0A4T1ZU06</accession>
<sequence length="95" mass="10803">MSLQALWLLAEGQPGQWLNGLALFFAMMGAWLLLATRMREQRAWARLLAGSELNELATEAYGFDAPTLRLNRFFYRFGYACLVTALLLSWLSTLL</sequence>
<evidence type="ECO:0000313" key="3">
    <source>
        <dbReference type="Proteomes" id="UP000307541"/>
    </source>
</evidence>
<dbReference type="RefSeq" id="WP_136665271.1">
    <property type="nucleotide sequence ID" value="NZ_RFLV01000003.1"/>
</dbReference>
<evidence type="ECO:0000256" key="1">
    <source>
        <dbReference type="SAM" id="Phobius"/>
    </source>
</evidence>